<dbReference type="AlphaFoldDB" id="A0A242MY12"/>
<protein>
    <submittedName>
        <fullName evidence="1">Uncharacterized protein</fullName>
    </submittedName>
</protein>
<gene>
    <name evidence="1" type="ORF">PAMC26510_12840</name>
</gene>
<reference evidence="1 2" key="1">
    <citation type="submission" date="2017-03" db="EMBL/GenBank/DDBJ databases">
        <title>Genome analysis of strain PAMC 26510.</title>
        <authorList>
            <person name="Oh H.-M."/>
            <person name="Yang J.-A."/>
        </authorList>
    </citation>
    <scope>NUCLEOTIDE SEQUENCE [LARGE SCALE GENOMIC DNA]</scope>
    <source>
        <strain evidence="1 2">PAMC 26510</strain>
    </source>
</reference>
<evidence type="ECO:0000313" key="1">
    <source>
        <dbReference type="EMBL" id="OTP76024.1"/>
    </source>
</evidence>
<evidence type="ECO:0000313" key="2">
    <source>
        <dbReference type="Proteomes" id="UP000194546"/>
    </source>
</evidence>
<proteinExistence type="predicted"/>
<comment type="caution">
    <text evidence="1">The sequence shown here is derived from an EMBL/GenBank/DDBJ whole genome shotgun (WGS) entry which is preliminary data.</text>
</comment>
<dbReference type="EMBL" id="NBTY01000066">
    <property type="protein sequence ID" value="OTP76024.1"/>
    <property type="molecule type" value="Genomic_DNA"/>
</dbReference>
<name>A0A242MY12_CABSO</name>
<sequence>MKLKRINLTPVTEQVALFTGAWVETANARQGRCGYHGRALHGRVG</sequence>
<accession>A0A242MY12</accession>
<organism evidence="1 2">
    <name type="scientific">Caballeronia sordidicola</name>
    <name type="common">Burkholderia sordidicola</name>
    <dbReference type="NCBI Taxonomy" id="196367"/>
    <lineage>
        <taxon>Bacteria</taxon>
        <taxon>Pseudomonadati</taxon>
        <taxon>Pseudomonadota</taxon>
        <taxon>Betaproteobacteria</taxon>
        <taxon>Burkholderiales</taxon>
        <taxon>Burkholderiaceae</taxon>
        <taxon>Caballeronia</taxon>
    </lineage>
</organism>
<dbReference type="Proteomes" id="UP000194546">
    <property type="component" value="Unassembled WGS sequence"/>
</dbReference>